<protein>
    <submittedName>
        <fullName evidence="1">Uncharacterized protein</fullName>
    </submittedName>
</protein>
<organism evidence="1 2">
    <name type="scientific">Aneurinibacillus soli</name>
    <dbReference type="NCBI Taxonomy" id="1500254"/>
    <lineage>
        <taxon>Bacteria</taxon>
        <taxon>Bacillati</taxon>
        <taxon>Bacillota</taxon>
        <taxon>Bacilli</taxon>
        <taxon>Bacillales</taxon>
        <taxon>Paenibacillaceae</taxon>
        <taxon>Aneurinibacillus group</taxon>
        <taxon>Aneurinibacillus</taxon>
    </lineage>
</organism>
<proteinExistence type="predicted"/>
<evidence type="ECO:0000313" key="1">
    <source>
        <dbReference type="EMBL" id="BAU29738.1"/>
    </source>
</evidence>
<accession>A0A0U5B166</accession>
<evidence type="ECO:0000313" key="2">
    <source>
        <dbReference type="Proteomes" id="UP000217696"/>
    </source>
</evidence>
<name>A0A0U5B166_9BACL</name>
<keyword evidence="2" id="KW-1185">Reference proteome</keyword>
<dbReference type="KEGG" id="asoc:CB4_03975"/>
<sequence length="182" mass="21337">MLKIEARLNCLYNFIQSPEFLQKQGLANEVPYSIFDYAPEDECIVREFIQQTLVRMPVKITEVNLYHFLLSLFEEDGIESLLDYEVEEGTDSLFQDVIEPTIEEGEWVYQLEQQIQDAQVLFLTGVGSVYPMMRAHDVLNKLFSCQMDIPLILFYPGTYSGQDLRLFNRFSSNNYYRAFHIT</sequence>
<dbReference type="OrthoDB" id="1093513at2"/>
<gene>
    <name evidence="1" type="ORF">CB4_03975</name>
</gene>
<dbReference type="Proteomes" id="UP000217696">
    <property type="component" value="Chromosome"/>
</dbReference>
<reference evidence="1 2" key="1">
    <citation type="submission" date="2015-12" db="EMBL/GenBank/DDBJ databases">
        <title>Genome sequence of Aneurinibacillus soli.</title>
        <authorList>
            <person name="Lee J.S."/>
            <person name="Lee K.C."/>
            <person name="Kim K.K."/>
            <person name="Lee B.W."/>
        </authorList>
    </citation>
    <scope>NUCLEOTIDE SEQUENCE [LARGE SCALE GENOMIC DNA]</scope>
    <source>
        <strain evidence="1 2">CB4</strain>
    </source>
</reference>
<dbReference type="InterPro" id="IPR014858">
    <property type="entry name" value="BrxB"/>
</dbReference>
<dbReference type="Pfam" id="PF08747">
    <property type="entry name" value="BrxB"/>
    <property type="match status" value="1"/>
</dbReference>
<dbReference type="EMBL" id="AP017312">
    <property type="protein sequence ID" value="BAU29738.1"/>
    <property type="molecule type" value="Genomic_DNA"/>
</dbReference>
<dbReference type="RefSeq" id="WP_096467391.1">
    <property type="nucleotide sequence ID" value="NZ_AP017312.1"/>
</dbReference>
<dbReference type="AlphaFoldDB" id="A0A0U5B166"/>